<comment type="similarity">
    <text evidence="1 7">Belongs to the MICOS complex subunit Mic60 family.</text>
</comment>
<proteinExistence type="inferred from homology"/>
<gene>
    <name evidence="9" type="ORF">g.46232</name>
</gene>
<evidence type="ECO:0000256" key="6">
    <source>
        <dbReference type="ARBA" id="ARBA00023136"/>
    </source>
</evidence>
<accession>A0A1B6GJU7</accession>
<sequence length="249" mass="29782">MSVEPLKDYSEKVGKVLDEMSDFFDDSVWIQLDESTQKKEEHIFKSEQLANEAYQIRNEINAIINDDQIKIDKDLKSQLKRNLKMMFEDLDLAKEQFEAAKRKSSVTQKYWEKVKKAREYFNEELEILFPNVSFQKRILNFDSEENLDLFLLYQRNQYMALQRRISNLETVMESKIQDILATKDNEERDSKVIETLVEKFISQEKDNLEKIYNKKIFEETVKNEQNLRKQLKLQGQVNMDHLSDSLNEQ</sequence>
<evidence type="ECO:0000313" key="9">
    <source>
        <dbReference type="EMBL" id="JAS62726.1"/>
    </source>
</evidence>
<comment type="subcellular location">
    <subcellularLocation>
        <location evidence="7">Mitochondrion inner membrane</location>
        <topology evidence="7">Single-pass membrane protein</topology>
    </subcellularLocation>
</comment>
<keyword evidence="6" id="KW-0472">Membrane</keyword>
<feature type="non-terminal residue" evidence="9">
    <location>
        <position position="249"/>
    </location>
</feature>
<evidence type="ECO:0000256" key="8">
    <source>
        <dbReference type="SAM" id="Coils"/>
    </source>
</evidence>
<dbReference type="Pfam" id="PF09731">
    <property type="entry name" value="Mitofilin"/>
    <property type="match status" value="1"/>
</dbReference>
<evidence type="ECO:0000256" key="3">
    <source>
        <dbReference type="ARBA" id="ARBA00022792"/>
    </source>
</evidence>
<protein>
    <recommendedName>
        <fullName evidence="7">MICOS complex subunit MIC60</fullName>
    </recommendedName>
    <alternativeName>
        <fullName evidence="7">Mitofilin</fullName>
    </alternativeName>
</protein>
<reference evidence="9" key="1">
    <citation type="submission" date="2015-11" db="EMBL/GenBank/DDBJ databases">
        <title>De novo transcriptome assembly of four potential Pierce s Disease insect vectors from Arizona vineyards.</title>
        <authorList>
            <person name="Tassone E.E."/>
        </authorList>
    </citation>
    <scope>NUCLEOTIDE SEQUENCE</scope>
</reference>
<keyword evidence="4" id="KW-1133">Transmembrane helix</keyword>
<dbReference type="EMBL" id="GECZ01007043">
    <property type="protein sequence ID" value="JAS62726.1"/>
    <property type="molecule type" value="Transcribed_RNA"/>
</dbReference>
<keyword evidence="3 7" id="KW-0999">Mitochondrion inner membrane</keyword>
<keyword evidence="2 7" id="KW-0812">Transmembrane</keyword>
<evidence type="ECO:0000256" key="4">
    <source>
        <dbReference type="ARBA" id="ARBA00022989"/>
    </source>
</evidence>
<name>A0A1B6GJU7_9HEMI</name>
<dbReference type="GO" id="GO:0042407">
    <property type="term" value="P:cristae formation"/>
    <property type="evidence" value="ECO:0007669"/>
    <property type="project" value="TreeGrafter"/>
</dbReference>
<keyword evidence="8" id="KW-0175">Coiled coil</keyword>
<keyword evidence="5 7" id="KW-0496">Mitochondrion</keyword>
<evidence type="ECO:0000256" key="1">
    <source>
        <dbReference type="ARBA" id="ARBA00010877"/>
    </source>
</evidence>
<evidence type="ECO:0000256" key="2">
    <source>
        <dbReference type="ARBA" id="ARBA00022692"/>
    </source>
</evidence>
<comment type="subunit">
    <text evidence="7">Component of the mitochondrial contact site and cristae organizing system (MICOS) complex.</text>
</comment>
<organism evidence="9">
    <name type="scientific">Cuerna arida</name>
    <dbReference type="NCBI Taxonomy" id="1464854"/>
    <lineage>
        <taxon>Eukaryota</taxon>
        <taxon>Metazoa</taxon>
        <taxon>Ecdysozoa</taxon>
        <taxon>Arthropoda</taxon>
        <taxon>Hexapoda</taxon>
        <taxon>Insecta</taxon>
        <taxon>Pterygota</taxon>
        <taxon>Neoptera</taxon>
        <taxon>Paraneoptera</taxon>
        <taxon>Hemiptera</taxon>
        <taxon>Auchenorrhyncha</taxon>
        <taxon>Membracoidea</taxon>
        <taxon>Cicadellidae</taxon>
        <taxon>Cicadellinae</taxon>
        <taxon>Proconiini</taxon>
        <taxon>Cuerna</taxon>
    </lineage>
</organism>
<feature type="coiled-coil region" evidence="8">
    <location>
        <begin position="76"/>
        <end position="103"/>
    </location>
</feature>
<dbReference type="AlphaFoldDB" id="A0A1B6GJU7"/>
<evidence type="ECO:0000256" key="5">
    <source>
        <dbReference type="ARBA" id="ARBA00023128"/>
    </source>
</evidence>
<dbReference type="PANTHER" id="PTHR15415">
    <property type="entry name" value="MITOFILIN"/>
    <property type="match status" value="1"/>
</dbReference>
<evidence type="ECO:0000256" key="7">
    <source>
        <dbReference type="RuleBase" id="RU363000"/>
    </source>
</evidence>
<dbReference type="PANTHER" id="PTHR15415:SF7">
    <property type="entry name" value="MICOS COMPLEX SUBUNIT MIC60"/>
    <property type="match status" value="1"/>
</dbReference>
<dbReference type="InterPro" id="IPR019133">
    <property type="entry name" value="MIC60"/>
</dbReference>
<comment type="function">
    <text evidence="7">Component of the MICOS complex, a large protein complex of the mitochondrial inner membrane that plays crucial roles in the maintenance of crista junctions, inner membrane architecture, and formation of contact sites to the outer membrane.</text>
</comment>
<dbReference type="GO" id="GO:0061617">
    <property type="term" value="C:MICOS complex"/>
    <property type="evidence" value="ECO:0007669"/>
    <property type="project" value="TreeGrafter"/>
</dbReference>